<dbReference type="Pfam" id="PF04124">
    <property type="entry name" value="Dor1"/>
    <property type="match status" value="1"/>
</dbReference>
<dbReference type="InterPro" id="IPR007255">
    <property type="entry name" value="COG8"/>
</dbReference>
<accession>A0A5C3NHR6</accession>
<dbReference type="InterPro" id="IPR016159">
    <property type="entry name" value="Cullin_repeat-like_dom_sf"/>
</dbReference>
<evidence type="ECO:0000256" key="4">
    <source>
        <dbReference type="ARBA" id="ARBA00022448"/>
    </source>
</evidence>
<dbReference type="GO" id="GO:0017119">
    <property type="term" value="C:Golgi transport complex"/>
    <property type="evidence" value="ECO:0007669"/>
    <property type="project" value="InterPro"/>
</dbReference>
<keyword evidence="7" id="KW-0472">Membrane</keyword>
<comment type="similarity">
    <text evidence="2">Belongs to the COG8 family.</text>
</comment>
<evidence type="ECO:0000313" key="9">
    <source>
        <dbReference type="EMBL" id="TFK56395.1"/>
    </source>
</evidence>
<reference evidence="9 10" key="1">
    <citation type="journal article" date="2019" name="Nat. Ecol. Evol.">
        <title>Megaphylogeny resolves global patterns of mushroom evolution.</title>
        <authorList>
            <person name="Varga T."/>
            <person name="Krizsan K."/>
            <person name="Foldi C."/>
            <person name="Dima B."/>
            <person name="Sanchez-Garcia M."/>
            <person name="Sanchez-Ramirez S."/>
            <person name="Szollosi G.J."/>
            <person name="Szarkandi J.G."/>
            <person name="Papp V."/>
            <person name="Albert L."/>
            <person name="Andreopoulos W."/>
            <person name="Angelini C."/>
            <person name="Antonin V."/>
            <person name="Barry K.W."/>
            <person name="Bougher N.L."/>
            <person name="Buchanan P."/>
            <person name="Buyck B."/>
            <person name="Bense V."/>
            <person name="Catcheside P."/>
            <person name="Chovatia M."/>
            <person name="Cooper J."/>
            <person name="Damon W."/>
            <person name="Desjardin D."/>
            <person name="Finy P."/>
            <person name="Geml J."/>
            <person name="Haridas S."/>
            <person name="Hughes K."/>
            <person name="Justo A."/>
            <person name="Karasinski D."/>
            <person name="Kautmanova I."/>
            <person name="Kiss B."/>
            <person name="Kocsube S."/>
            <person name="Kotiranta H."/>
            <person name="LaButti K.M."/>
            <person name="Lechner B.E."/>
            <person name="Liimatainen K."/>
            <person name="Lipzen A."/>
            <person name="Lukacs Z."/>
            <person name="Mihaltcheva S."/>
            <person name="Morgado L.N."/>
            <person name="Niskanen T."/>
            <person name="Noordeloos M.E."/>
            <person name="Ohm R.A."/>
            <person name="Ortiz-Santana B."/>
            <person name="Ovrebo C."/>
            <person name="Racz N."/>
            <person name="Riley R."/>
            <person name="Savchenko A."/>
            <person name="Shiryaev A."/>
            <person name="Soop K."/>
            <person name="Spirin V."/>
            <person name="Szebenyi C."/>
            <person name="Tomsovsky M."/>
            <person name="Tulloss R.E."/>
            <person name="Uehling J."/>
            <person name="Grigoriev I.V."/>
            <person name="Vagvolgyi C."/>
            <person name="Papp T."/>
            <person name="Martin F.M."/>
            <person name="Miettinen O."/>
            <person name="Hibbett D.S."/>
            <person name="Nagy L.G."/>
        </authorList>
    </citation>
    <scope>NUCLEOTIDE SEQUENCE [LARGE SCALE GENOMIC DNA]</scope>
    <source>
        <strain evidence="9 10">OMC1185</strain>
    </source>
</reference>
<evidence type="ECO:0000256" key="2">
    <source>
        <dbReference type="ARBA" id="ARBA00006419"/>
    </source>
</evidence>
<evidence type="ECO:0000256" key="5">
    <source>
        <dbReference type="ARBA" id="ARBA00022927"/>
    </source>
</evidence>
<dbReference type="GO" id="GO:0000139">
    <property type="term" value="C:Golgi membrane"/>
    <property type="evidence" value="ECO:0007669"/>
    <property type="project" value="UniProtKB-SubCell"/>
</dbReference>
<dbReference type="EMBL" id="ML213503">
    <property type="protein sequence ID" value="TFK56395.1"/>
    <property type="molecule type" value="Genomic_DNA"/>
</dbReference>
<evidence type="ECO:0000256" key="7">
    <source>
        <dbReference type="ARBA" id="ARBA00023136"/>
    </source>
</evidence>
<dbReference type="SUPFAM" id="SSF74788">
    <property type="entry name" value="Cullin repeat-like"/>
    <property type="match status" value="1"/>
</dbReference>
<organism evidence="9 10">
    <name type="scientific">Heliocybe sulcata</name>
    <dbReference type="NCBI Taxonomy" id="5364"/>
    <lineage>
        <taxon>Eukaryota</taxon>
        <taxon>Fungi</taxon>
        <taxon>Dikarya</taxon>
        <taxon>Basidiomycota</taxon>
        <taxon>Agaricomycotina</taxon>
        <taxon>Agaricomycetes</taxon>
        <taxon>Gloeophyllales</taxon>
        <taxon>Gloeophyllaceae</taxon>
        <taxon>Heliocybe</taxon>
    </lineage>
</organism>
<keyword evidence="4" id="KW-0813">Transport</keyword>
<evidence type="ECO:0000256" key="1">
    <source>
        <dbReference type="ARBA" id="ARBA00004395"/>
    </source>
</evidence>
<gene>
    <name evidence="9" type="ORF">OE88DRAFT_1729906</name>
</gene>
<protein>
    <recommendedName>
        <fullName evidence="3">Conserved oligomeric Golgi complex subunit 8</fullName>
    </recommendedName>
    <alternativeName>
        <fullName evidence="8">Component of oligomeric Golgi complex 8</fullName>
    </alternativeName>
</protein>
<keyword evidence="6" id="KW-0333">Golgi apparatus</keyword>
<comment type="subcellular location">
    <subcellularLocation>
        <location evidence="1">Golgi apparatus membrane</location>
        <topology evidence="1">Peripheral membrane protein</topology>
    </subcellularLocation>
</comment>
<dbReference type="AlphaFoldDB" id="A0A5C3NHR6"/>
<name>A0A5C3NHR6_9AGAM</name>
<dbReference type="Proteomes" id="UP000305948">
    <property type="component" value="Unassembled WGS sequence"/>
</dbReference>
<dbReference type="GO" id="GO:0015031">
    <property type="term" value="P:protein transport"/>
    <property type="evidence" value="ECO:0007669"/>
    <property type="project" value="UniProtKB-KW"/>
</dbReference>
<keyword evidence="10" id="KW-1185">Reference proteome</keyword>
<dbReference type="GO" id="GO:0006891">
    <property type="term" value="P:intra-Golgi vesicle-mediated transport"/>
    <property type="evidence" value="ECO:0007669"/>
    <property type="project" value="TreeGrafter"/>
</dbReference>
<evidence type="ECO:0000256" key="6">
    <source>
        <dbReference type="ARBA" id="ARBA00023034"/>
    </source>
</evidence>
<evidence type="ECO:0000256" key="3">
    <source>
        <dbReference type="ARBA" id="ARBA00020983"/>
    </source>
</evidence>
<proteinExistence type="inferred from homology"/>
<sequence>MTEASEVADRAPESRVEAASEASIASLASLAEVLSSEGPESSSSFSSPSVAPYLSHLTTLPLDTLLSEPATLSSTSAQLTNALTTLCHTNYKTFLSLHATTSTLSDTLSSVTSSLTSLISDALPALETSTRSFGESSKSVLTERRQASVVLDQYDKLRDLLEIPSLVESCVRNGYFQEALDLSAHTNTLAKRFPDIPIIMDVKAEVDIAIRSMLAQLLSTLREQAKLPALFKAVNFLRRMGILEEDELALAFLSSRMVYLNASFDTAETEKKGIDGTNKDRDKDSYARYLRKYIDVWRESVYDLVTQYTTIFLERTSSSQKTPAPPVIRTLLSTLTSNLLNRLLATLKTNLPALRSDPSALSSLLTQLTYCATSFARVGMDFKAHLAPIFHGEVRSGVAEGFTEAGASFTRTLSGGKPSQLLVSAASSPPTPPEGFDLEASPPHVAPHILASYPPIALYTNALLTTLNGLRLLAPQDLLPDAVEALDGSLAESCETFVQVLDMNREEEDEVGVVRAAAQVFGRVFVPFVRRALIEGVYGVKVQGEWEASGKLKEQLDSVDALAQGRTQ</sequence>
<evidence type="ECO:0000313" key="10">
    <source>
        <dbReference type="Proteomes" id="UP000305948"/>
    </source>
</evidence>
<keyword evidence="5" id="KW-0653">Protein transport</keyword>
<dbReference type="OrthoDB" id="1661054at2759"/>
<evidence type="ECO:0000256" key="8">
    <source>
        <dbReference type="ARBA" id="ARBA00031347"/>
    </source>
</evidence>
<dbReference type="STRING" id="5364.A0A5C3NHR6"/>
<dbReference type="PANTHER" id="PTHR21311:SF0">
    <property type="entry name" value="CONSERVED OLIGOMERIC GOLGI COMPLEX SUBUNIT 8"/>
    <property type="match status" value="1"/>
</dbReference>
<dbReference type="PANTHER" id="PTHR21311">
    <property type="entry name" value="CONSERVED OLIGOMERIC GOLGI COMPLEX COMPONENT 8"/>
    <property type="match status" value="1"/>
</dbReference>